<dbReference type="PROSITE" id="PS51257">
    <property type="entry name" value="PROKAR_LIPOPROTEIN"/>
    <property type="match status" value="1"/>
</dbReference>
<name>A0A9W9BHE6_9HYPO</name>
<evidence type="ECO:0000313" key="2">
    <source>
        <dbReference type="EMBL" id="KAJ4312056.1"/>
    </source>
</evidence>
<organism evidence="2 3">
    <name type="scientific">Fusarium piperis</name>
    <dbReference type="NCBI Taxonomy" id="1435070"/>
    <lineage>
        <taxon>Eukaryota</taxon>
        <taxon>Fungi</taxon>
        <taxon>Dikarya</taxon>
        <taxon>Ascomycota</taxon>
        <taxon>Pezizomycotina</taxon>
        <taxon>Sordariomycetes</taxon>
        <taxon>Hypocreomycetidae</taxon>
        <taxon>Hypocreales</taxon>
        <taxon>Nectriaceae</taxon>
        <taxon>Fusarium</taxon>
        <taxon>Fusarium solani species complex</taxon>
    </lineage>
</organism>
<evidence type="ECO:0000313" key="3">
    <source>
        <dbReference type="Proteomes" id="UP001140502"/>
    </source>
</evidence>
<dbReference type="InterPro" id="IPR036526">
    <property type="entry name" value="C-N_Hydrolase_sf"/>
</dbReference>
<reference evidence="2" key="1">
    <citation type="submission" date="2022-10" db="EMBL/GenBank/DDBJ databases">
        <title>Tapping the CABI collections for fungal endophytes: first genome assemblies for Collariella, Neodidymelliopsis, Ascochyta clinopodiicola, Didymella pomorum, Didymosphaeria variabile, Neocosmospora piperis and Neocucurbitaria cava.</title>
        <authorList>
            <person name="Hill R."/>
        </authorList>
    </citation>
    <scope>NUCLEOTIDE SEQUENCE</scope>
    <source>
        <strain evidence="2">IMI 366586</strain>
    </source>
</reference>
<dbReference type="InterPro" id="IPR003010">
    <property type="entry name" value="C-N_Hydrolase"/>
</dbReference>
<gene>
    <name evidence="2" type="ORF">N0V84_010128</name>
</gene>
<proteinExistence type="predicted"/>
<dbReference type="Gene3D" id="3.60.110.10">
    <property type="entry name" value="Carbon-nitrogen hydrolase"/>
    <property type="match status" value="1"/>
</dbReference>
<dbReference type="OrthoDB" id="2991872at2759"/>
<dbReference type="SUPFAM" id="SSF56317">
    <property type="entry name" value="Carbon-nitrogen hydrolase"/>
    <property type="match status" value="1"/>
</dbReference>
<dbReference type="Pfam" id="PF00795">
    <property type="entry name" value="CN_hydrolase"/>
    <property type="match status" value="1"/>
</dbReference>
<accession>A0A9W9BHE6</accession>
<protein>
    <recommendedName>
        <fullName evidence="1">CN hydrolase domain-containing protein</fullName>
    </recommendedName>
</protein>
<evidence type="ECO:0000259" key="1">
    <source>
        <dbReference type="Pfam" id="PF00795"/>
    </source>
</evidence>
<comment type="caution">
    <text evidence="2">The sequence shown here is derived from an EMBL/GenBank/DDBJ whole genome shotgun (WGS) entry which is preliminary data.</text>
</comment>
<sequence>MQGGVAKPIALIQEASSNSASVIGCPEVFIPGYPWSIWANSPTDNAPYMYEYFNNSLERESPEMNRVREAVREAGVFVVLRHTVFSTKMSLPLLKQYLPVSLAVLLYYGSASRFTHGATSTASFYQFQNERRADDGSIEARLIPVFDFILATAIVAPGVSRKIATCFVAATISGFAAQRAINGLPCQGDIFQSIWATATALVGFI</sequence>
<feature type="domain" description="CN hydrolase" evidence="1">
    <location>
        <begin position="4"/>
        <end position="80"/>
    </location>
</feature>
<dbReference type="Proteomes" id="UP001140502">
    <property type="component" value="Unassembled WGS sequence"/>
</dbReference>
<keyword evidence="3" id="KW-1185">Reference proteome</keyword>
<dbReference type="EMBL" id="JAPEUR010000306">
    <property type="protein sequence ID" value="KAJ4312056.1"/>
    <property type="molecule type" value="Genomic_DNA"/>
</dbReference>
<dbReference type="AlphaFoldDB" id="A0A9W9BHE6"/>